<gene>
    <name evidence="2" type="ORF">IV68_GL000576</name>
</gene>
<evidence type="ECO:0000259" key="1">
    <source>
        <dbReference type="Pfam" id="PF00149"/>
    </source>
</evidence>
<name>A0A0R2FV66_9LACO</name>
<proteinExistence type="predicted"/>
<reference evidence="2 3" key="1">
    <citation type="journal article" date="2015" name="Genome Announc.">
        <title>Expanding the biotechnology potential of lactobacilli through comparative genomics of 213 strains and associated genera.</title>
        <authorList>
            <person name="Sun Z."/>
            <person name="Harris H.M."/>
            <person name="McCann A."/>
            <person name="Guo C."/>
            <person name="Argimon S."/>
            <person name="Zhang W."/>
            <person name="Yang X."/>
            <person name="Jeffery I.B."/>
            <person name="Cooney J.C."/>
            <person name="Kagawa T.F."/>
            <person name="Liu W."/>
            <person name="Song Y."/>
            <person name="Salvetti E."/>
            <person name="Wrobel A."/>
            <person name="Rasinkangas P."/>
            <person name="Parkhill J."/>
            <person name="Rea M.C."/>
            <person name="O'Sullivan O."/>
            <person name="Ritari J."/>
            <person name="Douillard F.P."/>
            <person name="Paul Ross R."/>
            <person name="Yang R."/>
            <person name="Briner A.E."/>
            <person name="Felis G.E."/>
            <person name="de Vos W.M."/>
            <person name="Barrangou R."/>
            <person name="Klaenhammer T.R."/>
            <person name="Caufield P.W."/>
            <person name="Cui Y."/>
            <person name="Zhang H."/>
            <person name="O'Toole P.W."/>
        </authorList>
    </citation>
    <scope>NUCLEOTIDE SEQUENCE [LARGE SCALE GENOMIC DNA]</scope>
    <source>
        <strain evidence="2 3">DSM 20190</strain>
    </source>
</reference>
<feature type="domain" description="Calcineurin-like phosphoesterase" evidence="1">
    <location>
        <begin position="1"/>
        <end position="225"/>
    </location>
</feature>
<dbReference type="SUPFAM" id="SSF56300">
    <property type="entry name" value="Metallo-dependent phosphatases"/>
    <property type="match status" value="1"/>
</dbReference>
<dbReference type="Proteomes" id="UP000051296">
    <property type="component" value="Unassembled WGS sequence"/>
</dbReference>
<evidence type="ECO:0000313" key="3">
    <source>
        <dbReference type="Proteomes" id="UP000051296"/>
    </source>
</evidence>
<dbReference type="PATRIC" id="fig|1123500.6.peg.579"/>
<dbReference type="InterPro" id="IPR004843">
    <property type="entry name" value="Calcineurin-like_PHP"/>
</dbReference>
<dbReference type="NCBIfam" id="TIGR03729">
    <property type="entry name" value="acc_ester"/>
    <property type="match status" value="1"/>
</dbReference>
<dbReference type="InParanoid" id="A0A0R2FV66"/>
<dbReference type="Pfam" id="PF00149">
    <property type="entry name" value="Metallophos"/>
    <property type="match status" value="1"/>
</dbReference>
<sequence>MKVGFSSDNHLDLNKVDWRWAAREQANYLLRAGVEAYFILGDVSNHYERTYQYVTYLQEQLAAQVQVRFILGNHDMSSDLTYDQIESIESPFYLHNHYLDIVGTSWRVIGHNGWYDYGFSPMMDEASGQRFHYGFYYDRIIQQSMSDRERTDIALNQLQAQLTRAGQAQKQVIVVTHFVPIKDDIKVSSQRPYMQLNAVLGSPRLGKLLAGTPQVHHVFFGHHHVSSPVRQHQGTAFYNVSVGLKKRTGEWLAADFLTSWQKKLVILPL</sequence>
<dbReference type="InterPro" id="IPR029052">
    <property type="entry name" value="Metallo-depent_PP-like"/>
</dbReference>
<dbReference type="AlphaFoldDB" id="A0A0R2FV66"/>
<dbReference type="EMBL" id="JQAX01000002">
    <property type="protein sequence ID" value="KRN32226.1"/>
    <property type="molecule type" value="Genomic_DNA"/>
</dbReference>
<accession>A0A0R2FV66</accession>
<dbReference type="InterPro" id="IPR022302">
    <property type="entry name" value="Phosphoesterase_putative"/>
</dbReference>
<organism evidence="2 3">
    <name type="scientific">Weissella halotolerans DSM 20190</name>
    <dbReference type="NCBI Taxonomy" id="1123500"/>
    <lineage>
        <taxon>Bacteria</taxon>
        <taxon>Bacillati</taxon>
        <taxon>Bacillota</taxon>
        <taxon>Bacilli</taxon>
        <taxon>Lactobacillales</taxon>
        <taxon>Lactobacillaceae</taxon>
        <taxon>Weissella</taxon>
    </lineage>
</organism>
<dbReference type="Gene3D" id="3.60.21.10">
    <property type="match status" value="1"/>
</dbReference>
<evidence type="ECO:0000313" key="2">
    <source>
        <dbReference type="EMBL" id="KRN32226.1"/>
    </source>
</evidence>
<dbReference type="STRING" id="1123500.GCA_000420365_00865"/>
<dbReference type="GO" id="GO:0016787">
    <property type="term" value="F:hydrolase activity"/>
    <property type="evidence" value="ECO:0007669"/>
    <property type="project" value="InterPro"/>
</dbReference>
<keyword evidence="3" id="KW-1185">Reference proteome</keyword>
<comment type="caution">
    <text evidence="2">The sequence shown here is derived from an EMBL/GenBank/DDBJ whole genome shotgun (WGS) entry which is preliminary data.</text>
</comment>
<protein>
    <recommendedName>
        <fullName evidence="1">Calcineurin-like phosphoesterase domain-containing protein</fullName>
    </recommendedName>
</protein>
<dbReference type="eggNOG" id="COG1409">
    <property type="taxonomic scope" value="Bacteria"/>
</dbReference>
<dbReference type="CDD" id="cd00838">
    <property type="entry name" value="MPP_superfamily"/>
    <property type="match status" value="1"/>
</dbReference>